<dbReference type="AlphaFoldDB" id="A0A511D071"/>
<name>A0A511D071_9PSEU</name>
<accession>A0A511D071</accession>
<dbReference type="PANTHER" id="PTHR30349">
    <property type="entry name" value="PHAGE INTEGRASE-RELATED"/>
    <property type="match status" value="1"/>
</dbReference>
<dbReference type="InterPro" id="IPR013762">
    <property type="entry name" value="Integrase-like_cat_sf"/>
</dbReference>
<keyword evidence="2" id="KW-0238">DNA-binding</keyword>
<keyword evidence="3" id="KW-0804">Transcription</keyword>
<dbReference type="CDD" id="cd07377">
    <property type="entry name" value="WHTH_GntR"/>
    <property type="match status" value="1"/>
</dbReference>
<evidence type="ECO:0000313" key="7">
    <source>
        <dbReference type="EMBL" id="GEL18192.1"/>
    </source>
</evidence>
<dbReference type="InterPro" id="IPR000524">
    <property type="entry name" value="Tscrpt_reg_HTH_GntR"/>
</dbReference>
<evidence type="ECO:0000313" key="8">
    <source>
        <dbReference type="Proteomes" id="UP000321328"/>
    </source>
</evidence>
<dbReference type="STRING" id="1123024.GCA_000423625_03916"/>
<dbReference type="GO" id="GO:0006310">
    <property type="term" value="P:DNA recombination"/>
    <property type="evidence" value="ECO:0007669"/>
    <property type="project" value="UniProtKB-KW"/>
</dbReference>
<dbReference type="SUPFAM" id="SSF56349">
    <property type="entry name" value="DNA breaking-rejoining enzymes"/>
    <property type="match status" value="1"/>
</dbReference>
<dbReference type="InterPro" id="IPR002104">
    <property type="entry name" value="Integrase_catalytic"/>
</dbReference>
<dbReference type="GO" id="GO:0003700">
    <property type="term" value="F:DNA-binding transcription factor activity"/>
    <property type="evidence" value="ECO:0007669"/>
    <property type="project" value="InterPro"/>
</dbReference>
<dbReference type="InterPro" id="IPR011010">
    <property type="entry name" value="DNA_brk_join_enz"/>
</dbReference>
<dbReference type="InterPro" id="IPR050090">
    <property type="entry name" value="Tyrosine_recombinase_XerCD"/>
</dbReference>
<dbReference type="CDD" id="cd01189">
    <property type="entry name" value="INT_ICEBs1_C_like"/>
    <property type="match status" value="1"/>
</dbReference>
<keyword evidence="1" id="KW-0805">Transcription regulation</keyword>
<evidence type="ECO:0008006" key="9">
    <source>
        <dbReference type="Google" id="ProtNLM"/>
    </source>
</evidence>
<evidence type="ECO:0000256" key="1">
    <source>
        <dbReference type="ARBA" id="ARBA00023015"/>
    </source>
</evidence>
<protein>
    <recommendedName>
        <fullName evidence="9">GntR family transcriptional regulator</fullName>
    </recommendedName>
</protein>
<feature type="domain" description="Tyr recombinase" evidence="6">
    <location>
        <begin position="221"/>
        <end position="421"/>
    </location>
</feature>
<comment type="caution">
    <text evidence="7">The sequence shown here is derived from an EMBL/GenBank/DDBJ whole genome shotgun (WGS) entry which is preliminary data.</text>
</comment>
<feature type="domain" description="HTH gntR-type" evidence="5">
    <location>
        <begin position="444"/>
        <end position="512"/>
    </location>
</feature>
<dbReference type="Gene3D" id="1.10.10.10">
    <property type="entry name" value="Winged helix-like DNA-binding domain superfamily/Winged helix DNA-binding domain"/>
    <property type="match status" value="1"/>
</dbReference>
<sequence>MESHVVRVAGTLLLMAGAGRRQKRQRGSIEELPSGSLRVTVYAGIDPVTKRRHYLREVIPPGPSTRKEADKALRRLAGLVDERRNPRTNATVDQLLDRHFELVGLERSTLATYVGYADKHIRPLIGGVQVGALDADLFDSFYAELRRCREHCDRRPYVEHRTKRPHECDARRRPHSCTSLGASTIRQIHFILSGALKRAVRWRWIATNPIVEAEPPPAPKPSPRPPTAQEAAQILAEAWKDPDWGLLVWVAMVTGLRRGELCGIRWRHVDLTGGVLALERSIGQRSAETWEKDTKTHQHRRIALDPQTVDLLREHRQRCAGRAEALGLEPAKDAFVFSLAPDGSTHLLPDSVSQRYGKLAKRLGIQTSIHKPRHYSATELIAAGVDVRTVAGRLGHGGGGTTTLRVYAAWVSESDQRAAAGLFSRMPARPANGARAEQTITEPRHPYEAVAAALRREMEAGSVTVGEQLPAIKNLAEAHGVSAATAQRAVSLLQTWGYVEVLPGRGVRVLYTDPIDTTDHLPDPASSSNGSPLGEHPRRQLFDLVIRHRGTVVARLTTELDRTNAAELREVMSAAVRRSGGDDADIGEYEMELREAGEDELVTTFVAPVSSCR</sequence>
<dbReference type="Gene3D" id="1.10.150.130">
    <property type="match status" value="1"/>
</dbReference>
<dbReference type="Pfam" id="PF00392">
    <property type="entry name" value="GntR"/>
    <property type="match status" value="1"/>
</dbReference>
<dbReference type="GO" id="GO:0003677">
    <property type="term" value="F:DNA binding"/>
    <property type="evidence" value="ECO:0007669"/>
    <property type="project" value="UniProtKB-KW"/>
</dbReference>
<evidence type="ECO:0000259" key="5">
    <source>
        <dbReference type="PROSITE" id="PS50949"/>
    </source>
</evidence>
<evidence type="ECO:0000256" key="4">
    <source>
        <dbReference type="ARBA" id="ARBA00023172"/>
    </source>
</evidence>
<dbReference type="Gene3D" id="1.10.443.10">
    <property type="entry name" value="Intergrase catalytic core"/>
    <property type="match status" value="1"/>
</dbReference>
<dbReference type="EMBL" id="BJVI01000017">
    <property type="protein sequence ID" value="GEL18192.1"/>
    <property type="molecule type" value="Genomic_DNA"/>
</dbReference>
<dbReference type="GO" id="GO:0015074">
    <property type="term" value="P:DNA integration"/>
    <property type="evidence" value="ECO:0007669"/>
    <property type="project" value="InterPro"/>
</dbReference>
<dbReference type="SUPFAM" id="SSF46785">
    <property type="entry name" value="Winged helix' DNA-binding domain"/>
    <property type="match status" value="1"/>
</dbReference>
<proteinExistence type="predicted"/>
<dbReference type="InterPro" id="IPR036390">
    <property type="entry name" value="WH_DNA-bd_sf"/>
</dbReference>
<dbReference type="Pfam" id="PF00589">
    <property type="entry name" value="Phage_integrase"/>
    <property type="match status" value="1"/>
</dbReference>
<dbReference type="Proteomes" id="UP000321328">
    <property type="component" value="Unassembled WGS sequence"/>
</dbReference>
<evidence type="ECO:0000259" key="6">
    <source>
        <dbReference type="PROSITE" id="PS51898"/>
    </source>
</evidence>
<dbReference type="PROSITE" id="PS50949">
    <property type="entry name" value="HTH_GNTR"/>
    <property type="match status" value="1"/>
</dbReference>
<evidence type="ECO:0000256" key="2">
    <source>
        <dbReference type="ARBA" id="ARBA00023125"/>
    </source>
</evidence>
<keyword evidence="8" id="KW-1185">Reference proteome</keyword>
<gene>
    <name evidence="7" type="ORF">PA7_20290</name>
</gene>
<reference evidence="7 8" key="1">
    <citation type="submission" date="2019-07" db="EMBL/GenBank/DDBJ databases">
        <title>Whole genome shotgun sequence of Pseudonocardia asaccharolytica NBRC 16224.</title>
        <authorList>
            <person name="Hosoyama A."/>
            <person name="Uohara A."/>
            <person name="Ohji S."/>
            <person name="Ichikawa N."/>
        </authorList>
    </citation>
    <scope>NUCLEOTIDE SEQUENCE [LARGE SCALE GENOMIC DNA]</scope>
    <source>
        <strain evidence="7 8">NBRC 16224</strain>
    </source>
</reference>
<dbReference type="SMART" id="SM00345">
    <property type="entry name" value="HTH_GNTR"/>
    <property type="match status" value="1"/>
</dbReference>
<organism evidence="7 8">
    <name type="scientific">Pseudonocardia asaccharolytica DSM 44247 = NBRC 16224</name>
    <dbReference type="NCBI Taxonomy" id="1123024"/>
    <lineage>
        <taxon>Bacteria</taxon>
        <taxon>Bacillati</taxon>
        <taxon>Actinomycetota</taxon>
        <taxon>Actinomycetes</taxon>
        <taxon>Pseudonocardiales</taxon>
        <taxon>Pseudonocardiaceae</taxon>
        <taxon>Pseudonocardia</taxon>
    </lineage>
</organism>
<evidence type="ECO:0000256" key="3">
    <source>
        <dbReference type="ARBA" id="ARBA00023163"/>
    </source>
</evidence>
<dbReference type="PANTHER" id="PTHR30349:SF91">
    <property type="entry name" value="INTA PROTEIN"/>
    <property type="match status" value="1"/>
</dbReference>
<dbReference type="PROSITE" id="PS51898">
    <property type="entry name" value="TYR_RECOMBINASE"/>
    <property type="match status" value="1"/>
</dbReference>
<dbReference type="InterPro" id="IPR036388">
    <property type="entry name" value="WH-like_DNA-bd_sf"/>
</dbReference>
<dbReference type="InterPro" id="IPR010998">
    <property type="entry name" value="Integrase_recombinase_N"/>
</dbReference>
<keyword evidence="4" id="KW-0233">DNA recombination</keyword>